<feature type="signal peptide" evidence="2">
    <location>
        <begin position="1"/>
        <end position="22"/>
    </location>
</feature>
<dbReference type="AlphaFoldDB" id="G8BPR6"/>
<dbReference type="eggNOG" id="ENOG502QQZD">
    <property type="taxonomic scope" value="Eukaryota"/>
</dbReference>
<keyword evidence="7" id="KW-1185">Reference proteome</keyword>
<name>G8BPR6_TETPH</name>
<accession>G8BPR6</accession>
<dbReference type="Pfam" id="PF12768">
    <property type="entry name" value="Rax2"/>
    <property type="match status" value="1"/>
</dbReference>
<dbReference type="Pfam" id="PF20842">
    <property type="entry name" value="Rax2_2"/>
    <property type="match status" value="1"/>
</dbReference>
<evidence type="ECO:0000256" key="2">
    <source>
        <dbReference type="SAM" id="SignalP"/>
    </source>
</evidence>
<reference evidence="6 7" key="1">
    <citation type="journal article" date="2011" name="Proc. Natl. Acad. Sci. U.S.A.">
        <title>Evolutionary erosion of yeast sex chromosomes by mating-type switching accidents.</title>
        <authorList>
            <person name="Gordon J.L."/>
            <person name="Armisen D."/>
            <person name="Proux-Wera E."/>
            <person name="Oheigeartaigh S.S."/>
            <person name="Byrne K.P."/>
            <person name="Wolfe K.H."/>
        </authorList>
    </citation>
    <scope>NUCLEOTIDE SEQUENCE [LARGE SCALE GENOMIC DNA]</scope>
    <source>
        <strain evidence="7">ATCC 24235 / CBS 4417 / NBRC 1672 / NRRL Y-8282 / UCD 70-5</strain>
    </source>
</reference>
<dbReference type="KEGG" id="tpf:TPHA_0B03250"/>
<keyword evidence="1" id="KW-0472">Membrane</keyword>
<feature type="domain" description="Rax2-like second" evidence="4">
    <location>
        <begin position="253"/>
        <end position="420"/>
    </location>
</feature>
<dbReference type="GO" id="GO:0005935">
    <property type="term" value="C:cellular bud neck"/>
    <property type="evidence" value="ECO:0007669"/>
    <property type="project" value="EnsemblFungi"/>
</dbReference>
<dbReference type="GO" id="GO:0007121">
    <property type="term" value="P:bipolar cellular bud site selection"/>
    <property type="evidence" value="ECO:0007669"/>
    <property type="project" value="EnsemblFungi"/>
</dbReference>
<feature type="chain" id="PRO_5003508465" description="Bud site selection protein RAX2" evidence="2">
    <location>
        <begin position="23"/>
        <end position="1215"/>
    </location>
</feature>
<dbReference type="RefSeq" id="XP_003684431.1">
    <property type="nucleotide sequence ID" value="XM_003684383.1"/>
</dbReference>
<dbReference type="GO" id="GO:0007120">
    <property type="term" value="P:axial cellular bud site selection"/>
    <property type="evidence" value="ECO:0007669"/>
    <property type="project" value="EnsemblFungi"/>
</dbReference>
<dbReference type="STRING" id="1071381.G8BPR6"/>
<protein>
    <recommendedName>
        <fullName evidence="8">Bud site selection protein RAX2</fullName>
    </recommendedName>
</protein>
<dbReference type="GeneID" id="11534935"/>
<dbReference type="InterPro" id="IPR024982">
    <property type="entry name" value="Rax2-like_C"/>
</dbReference>
<dbReference type="InterPro" id="IPR048265">
    <property type="entry name" value="Rax2-like_third"/>
</dbReference>
<dbReference type="HOGENOM" id="CLU_005863_0_0_1"/>
<keyword evidence="1" id="KW-0812">Transmembrane</keyword>
<feature type="domain" description="Rax2-like third" evidence="5">
    <location>
        <begin position="432"/>
        <end position="583"/>
    </location>
</feature>
<evidence type="ECO:0000259" key="3">
    <source>
        <dbReference type="Pfam" id="PF12768"/>
    </source>
</evidence>
<dbReference type="GO" id="GO:0008104">
    <property type="term" value="P:intracellular protein localization"/>
    <property type="evidence" value="ECO:0007669"/>
    <property type="project" value="EnsemblFungi"/>
</dbReference>
<dbReference type="GO" id="GO:0005621">
    <property type="term" value="C:cellular bud scar"/>
    <property type="evidence" value="ECO:0007669"/>
    <property type="project" value="EnsemblFungi"/>
</dbReference>
<keyword evidence="1" id="KW-1133">Transmembrane helix</keyword>
<gene>
    <name evidence="6" type="primary">TPHA0B03250</name>
    <name evidence="6" type="ordered locus">TPHA_0B03250</name>
</gene>
<dbReference type="GO" id="GO:1902929">
    <property type="term" value="C:plasma membrane of growing cell tip"/>
    <property type="evidence" value="ECO:0007669"/>
    <property type="project" value="TreeGrafter"/>
</dbReference>
<evidence type="ECO:0000259" key="4">
    <source>
        <dbReference type="Pfam" id="PF20842"/>
    </source>
</evidence>
<dbReference type="Pfam" id="PF20843">
    <property type="entry name" value="Rax2_3"/>
    <property type="match status" value="1"/>
</dbReference>
<dbReference type="PANTHER" id="PTHR31778">
    <property type="entry name" value="BUD SITE SELECTION PROTEIN RAX2"/>
    <property type="match status" value="1"/>
</dbReference>
<evidence type="ECO:0000313" key="6">
    <source>
        <dbReference type="EMBL" id="CCE61997.1"/>
    </source>
</evidence>
<evidence type="ECO:0008006" key="8">
    <source>
        <dbReference type="Google" id="ProtNLM"/>
    </source>
</evidence>
<dbReference type="Proteomes" id="UP000005666">
    <property type="component" value="Chromosome 2"/>
</dbReference>
<feature type="transmembrane region" description="Helical" evidence="1">
    <location>
        <begin position="1157"/>
        <end position="1184"/>
    </location>
</feature>
<evidence type="ECO:0000313" key="7">
    <source>
        <dbReference type="Proteomes" id="UP000005666"/>
    </source>
</evidence>
<dbReference type="InterPro" id="IPR048266">
    <property type="entry name" value="Rax2-like_second"/>
</dbReference>
<dbReference type="PANTHER" id="PTHR31778:SF2">
    <property type="entry name" value="BUD SITE SELECTION PROTEIN RAX2"/>
    <property type="match status" value="1"/>
</dbReference>
<evidence type="ECO:0000259" key="5">
    <source>
        <dbReference type="Pfam" id="PF20843"/>
    </source>
</evidence>
<dbReference type="EMBL" id="HE612857">
    <property type="protein sequence ID" value="CCE61997.1"/>
    <property type="molecule type" value="Genomic_DNA"/>
</dbReference>
<dbReference type="OMA" id="NMYTPGC"/>
<feature type="domain" description="Rax2-like C-terminal" evidence="3">
    <location>
        <begin position="882"/>
        <end position="1115"/>
    </location>
</feature>
<organism evidence="6 7">
    <name type="scientific">Tetrapisispora phaffii (strain ATCC 24235 / CBS 4417 / NBRC 1672 / NRRL Y-8282 / UCD 70-5)</name>
    <name type="common">Yeast</name>
    <name type="synonym">Fabospora phaffii</name>
    <dbReference type="NCBI Taxonomy" id="1071381"/>
    <lineage>
        <taxon>Eukaryota</taxon>
        <taxon>Fungi</taxon>
        <taxon>Dikarya</taxon>
        <taxon>Ascomycota</taxon>
        <taxon>Saccharomycotina</taxon>
        <taxon>Saccharomycetes</taxon>
        <taxon>Saccharomycetales</taxon>
        <taxon>Saccharomycetaceae</taxon>
        <taxon>Tetrapisispora</taxon>
    </lineage>
</organism>
<sequence>MSIISTIVRLVVLFSLANNATASSLSNILKLLNIQEFELPNLNFNNTSNSIQLLGDVENLQFYHYEGQQNFTDDGNSGISSTNNLIYYSDDVLIQLEVGSNDTDIQKIIPVGDDSFVLSGSGHLNGYALGRQLLYNLTTLSIKPIFDQDLGNITSILVDEEIVYFGGEFTYQTRSQNSSSVISWNMTSDEVIELPFQGFGSDSKVNSILKLNDDNILFVGMFDTLGNSSLLTYNTTSNFSNFTNSTENSSTIQLEQQISLKYATWDAGTAYFDQNNFVCEAGSSEAWIVEGRSGNLQLNFPNTVSPSKIRIYNANTAEDGVSLFRIVTSPSNGIMNLTYVDPLTGQLKYCDAFCPLLNSSGLETASSNSTSETRQRVFINNNTTSVTWSESYQEFAFINNIDVSALTLIAQDSYGSKTALSGIELFQDSHTAYANNTLNQPGCDTESTSLFSSSVLSDNGWYKGLDSDSYIAANYQSDSSPLPTVQFYPNIQAVGDFSIKMYTPGCLADGTCESRSIVNVTVLDPTDGTVLSTQLIYQNNNEMKYDEIFNGKLTVSPEITLTFYSTILPDLDSAIIVADRVDLTPTYINVDDILLDSNLKSTSLKLNGLFQYQLSNFTSDTKTKVGNNSIHQLALSQFPSSVSLIGNTFNNSIFLAGSTSNIVQLQLNSDLELRNTVVVDNGGETTRIENYSQGLLFFGQYNISSTNVVDNLSFNGTFSSFSQLGDNVTTFANFTYEGSELLFFNNDYLYNVSSESYIYNNTMFTASVLATGANSNNDTLLLGNIVRSEYSNFNEPLKLYGNSSLESLTFSSSIVPYAAVFLNDTANLYAYKDGENSKIIYGNNMTTSLDFSGTLNKLSFSNNSSLLFANAITNNGSSSLVISNISDGMSLASENLNNYGYITSMIDFNSNNTILVSGNFTLDDVDCHGICLYNYFTKKWSAFANSTIKGSIVEMQLWNSDQILISGLFSAQNYSSITLASLDIKGYNISVLSDDSKIEISSFIHDGQSITVWSNDTIMEYKSEKWNEISFPNTTSKYIESVEAVSIDLQNSTSNVSKILFAYGEFNSTLYGRLNAMLFRAGDWKPYFSINNFQVNEDPAITLFENRDLSSLFNSKNSLPANITSAETSSRSTVSSATATTVVNKIEGKHSKIDRGFVVLIALALAVGTVALLGLFGVTIAYIFRDEQKYESIKPRIDGQEMLDTVPPEKLMKFI</sequence>
<proteinExistence type="predicted"/>
<evidence type="ECO:0000256" key="1">
    <source>
        <dbReference type="SAM" id="Phobius"/>
    </source>
</evidence>
<keyword evidence="2" id="KW-0732">Signal</keyword>
<dbReference type="OrthoDB" id="2503993at2759"/>